<accession>A0ABW5IZ55</accession>
<evidence type="ECO:0000256" key="1">
    <source>
        <dbReference type="ARBA" id="ARBA00007074"/>
    </source>
</evidence>
<proteinExistence type="inferred from homology"/>
<evidence type="ECO:0000256" key="3">
    <source>
        <dbReference type="ARBA" id="ARBA00022801"/>
    </source>
</evidence>
<comment type="similarity">
    <text evidence="1">Belongs to the peptidase C40 family.</text>
</comment>
<evidence type="ECO:0000256" key="2">
    <source>
        <dbReference type="ARBA" id="ARBA00022670"/>
    </source>
</evidence>
<dbReference type="RefSeq" id="WP_380753541.1">
    <property type="nucleotide sequence ID" value="NZ_JBHULT010000010.1"/>
</dbReference>
<dbReference type="EMBL" id="JBHULT010000010">
    <property type="protein sequence ID" value="MFD2518788.1"/>
    <property type="molecule type" value="Genomic_DNA"/>
</dbReference>
<keyword evidence="3" id="KW-0378">Hydrolase</keyword>
<dbReference type="PANTHER" id="PTHR47053:SF1">
    <property type="entry name" value="MUREIN DD-ENDOPEPTIDASE MEPH-RELATED"/>
    <property type="match status" value="1"/>
</dbReference>
<gene>
    <name evidence="6" type="ORF">ACFSTG_12845</name>
</gene>
<protein>
    <submittedName>
        <fullName evidence="6">NlpC/P60 family protein</fullName>
    </submittedName>
</protein>
<keyword evidence="4" id="KW-0788">Thiol protease</keyword>
<dbReference type="InterPro" id="IPR000064">
    <property type="entry name" value="NLP_P60_dom"/>
</dbReference>
<dbReference type="PANTHER" id="PTHR47053">
    <property type="entry name" value="MUREIN DD-ENDOPEPTIDASE MEPH-RELATED"/>
    <property type="match status" value="1"/>
</dbReference>
<sequence>MQYAICHLGIVPLRLEPSDTSEMVSQLLYGELYRILEERSNWSRIRTAFDSYEAWIDNKQIKKIAEEEFIKFSAEEPVLSSDLVEFISGEKQDLMPVPLGSVLNFTNILNHTHTGHTTSGRKEKNRLIETAFLYLNAPYLWGGKTPFGIDSSGFTQMVYKLNGYTLNRNATDQAKQGESLSFIEESEPGDLAFFDNKEGMITHVGIMMTDNYIIHADGKVRLDRIDHSGIYNADLRRHTHQLRVIKKII</sequence>
<dbReference type="Pfam" id="PF18348">
    <property type="entry name" value="SH3_16"/>
    <property type="match status" value="1"/>
</dbReference>
<dbReference type="Gene3D" id="2.30.30.40">
    <property type="entry name" value="SH3 Domains"/>
    <property type="match status" value="1"/>
</dbReference>
<keyword evidence="2" id="KW-0645">Protease</keyword>
<evidence type="ECO:0000313" key="6">
    <source>
        <dbReference type="EMBL" id="MFD2518788.1"/>
    </source>
</evidence>
<evidence type="ECO:0000259" key="5">
    <source>
        <dbReference type="PROSITE" id="PS51935"/>
    </source>
</evidence>
<comment type="caution">
    <text evidence="6">The sequence shown here is derived from an EMBL/GenBank/DDBJ whole genome shotgun (WGS) entry which is preliminary data.</text>
</comment>
<dbReference type="InterPro" id="IPR041382">
    <property type="entry name" value="SH3_16"/>
</dbReference>
<name>A0ABW5IZ55_9FLAO</name>
<dbReference type="InterPro" id="IPR051202">
    <property type="entry name" value="Peptidase_C40"/>
</dbReference>
<evidence type="ECO:0000256" key="4">
    <source>
        <dbReference type="ARBA" id="ARBA00022807"/>
    </source>
</evidence>
<dbReference type="SUPFAM" id="SSF54001">
    <property type="entry name" value="Cysteine proteinases"/>
    <property type="match status" value="1"/>
</dbReference>
<evidence type="ECO:0000313" key="7">
    <source>
        <dbReference type="Proteomes" id="UP001597468"/>
    </source>
</evidence>
<keyword evidence="7" id="KW-1185">Reference proteome</keyword>
<dbReference type="Proteomes" id="UP001597468">
    <property type="component" value="Unassembled WGS sequence"/>
</dbReference>
<dbReference type="Pfam" id="PF00877">
    <property type="entry name" value="NLPC_P60"/>
    <property type="match status" value="1"/>
</dbReference>
<dbReference type="InterPro" id="IPR038765">
    <property type="entry name" value="Papain-like_cys_pep_sf"/>
</dbReference>
<dbReference type="PROSITE" id="PS51935">
    <property type="entry name" value="NLPC_P60"/>
    <property type="match status" value="1"/>
</dbReference>
<feature type="domain" description="NlpC/P60" evidence="5">
    <location>
        <begin position="121"/>
        <end position="246"/>
    </location>
</feature>
<dbReference type="Gene3D" id="3.90.1720.10">
    <property type="entry name" value="endopeptidase domain like (from Nostoc punctiforme)"/>
    <property type="match status" value="1"/>
</dbReference>
<reference evidence="7" key="1">
    <citation type="journal article" date="2019" name="Int. J. Syst. Evol. Microbiol.">
        <title>The Global Catalogue of Microorganisms (GCM) 10K type strain sequencing project: providing services to taxonomists for standard genome sequencing and annotation.</title>
        <authorList>
            <consortium name="The Broad Institute Genomics Platform"/>
            <consortium name="The Broad Institute Genome Sequencing Center for Infectious Disease"/>
            <person name="Wu L."/>
            <person name="Ma J."/>
        </authorList>
    </citation>
    <scope>NUCLEOTIDE SEQUENCE [LARGE SCALE GENOMIC DNA]</scope>
    <source>
        <strain evidence="7">KCTC 42585</strain>
    </source>
</reference>
<organism evidence="6 7">
    <name type="scientific">Salinimicrobium flavum</name>
    <dbReference type="NCBI Taxonomy" id="1737065"/>
    <lineage>
        <taxon>Bacteria</taxon>
        <taxon>Pseudomonadati</taxon>
        <taxon>Bacteroidota</taxon>
        <taxon>Flavobacteriia</taxon>
        <taxon>Flavobacteriales</taxon>
        <taxon>Flavobacteriaceae</taxon>
        <taxon>Salinimicrobium</taxon>
    </lineage>
</organism>